<gene>
    <name evidence="6" type="ORF">BSTOLATCC_MIC1159</name>
</gene>
<evidence type="ECO:0000259" key="5">
    <source>
        <dbReference type="PROSITE" id="PS51292"/>
    </source>
</evidence>
<dbReference type="Proteomes" id="UP001162131">
    <property type="component" value="Unassembled WGS sequence"/>
</dbReference>
<dbReference type="PANTHER" id="PTHR46210">
    <property type="entry name" value="FHA DOMAIN-CONTAINING PROTEIN"/>
    <property type="match status" value="1"/>
</dbReference>
<dbReference type="SMART" id="SM00744">
    <property type="entry name" value="RINGv"/>
    <property type="match status" value="1"/>
</dbReference>
<dbReference type="InterPro" id="IPR000253">
    <property type="entry name" value="FHA_dom"/>
</dbReference>
<keyword evidence="7" id="KW-1185">Reference proteome</keyword>
<reference evidence="6" key="1">
    <citation type="submission" date="2021-09" db="EMBL/GenBank/DDBJ databases">
        <authorList>
            <consortium name="AG Swart"/>
            <person name="Singh M."/>
            <person name="Singh A."/>
            <person name="Seah K."/>
            <person name="Emmerich C."/>
        </authorList>
    </citation>
    <scope>NUCLEOTIDE SEQUENCE</scope>
    <source>
        <strain evidence="6">ATCC30299</strain>
    </source>
</reference>
<evidence type="ECO:0000256" key="1">
    <source>
        <dbReference type="ARBA" id="ARBA00022723"/>
    </source>
</evidence>
<feature type="domain" description="FHA" evidence="4">
    <location>
        <begin position="268"/>
        <end position="313"/>
    </location>
</feature>
<evidence type="ECO:0000256" key="2">
    <source>
        <dbReference type="ARBA" id="ARBA00022771"/>
    </source>
</evidence>
<dbReference type="InterPro" id="IPR011016">
    <property type="entry name" value="Znf_RING-CH"/>
</dbReference>
<dbReference type="AlphaFoldDB" id="A0AAU9I789"/>
<dbReference type="Pfam" id="PF12906">
    <property type="entry name" value="RINGv"/>
    <property type="match status" value="1"/>
</dbReference>
<evidence type="ECO:0000313" key="6">
    <source>
        <dbReference type="EMBL" id="CAG9310306.1"/>
    </source>
</evidence>
<dbReference type="SMART" id="SM00240">
    <property type="entry name" value="FHA"/>
    <property type="match status" value="1"/>
</dbReference>
<dbReference type="PROSITE" id="PS51292">
    <property type="entry name" value="ZF_RING_CH"/>
    <property type="match status" value="1"/>
</dbReference>
<organism evidence="6 7">
    <name type="scientific">Blepharisma stoltei</name>
    <dbReference type="NCBI Taxonomy" id="1481888"/>
    <lineage>
        <taxon>Eukaryota</taxon>
        <taxon>Sar</taxon>
        <taxon>Alveolata</taxon>
        <taxon>Ciliophora</taxon>
        <taxon>Postciliodesmatophora</taxon>
        <taxon>Heterotrichea</taxon>
        <taxon>Heterotrichida</taxon>
        <taxon>Blepharismidae</taxon>
        <taxon>Blepharisma</taxon>
    </lineage>
</organism>
<feature type="domain" description="RING-CH-type" evidence="5">
    <location>
        <begin position="146"/>
        <end position="222"/>
    </location>
</feature>
<comment type="caution">
    <text evidence="6">The sequence shown here is derived from an EMBL/GenBank/DDBJ whole genome shotgun (WGS) entry which is preliminary data.</text>
</comment>
<proteinExistence type="predicted"/>
<dbReference type="CDD" id="cd16495">
    <property type="entry name" value="RING_CH-C4HC3_MARCH"/>
    <property type="match status" value="1"/>
</dbReference>
<evidence type="ECO:0000259" key="4">
    <source>
        <dbReference type="PROSITE" id="PS50006"/>
    </source>
</evidence>
<dbReference type="GO" id="GO:0008270">
    <property type="term" value="F:zinc ion binding"/>
    <property type="evidence" value="ECO:0007669"/>
    <property type="project" value="UniProtKB-KW"/>
</dbReference>
<dbReference type="EMBL" id="CAJZBQ010000002">
    <property type="protein sequence ID" value="CAG9310306.1"/>
    <property type="molecule type" value="Genomic_DNA"/>
</dbReference>
<dbReference type="CDD" id="cd00060">
    <property type="entry name" value="FHA"/>
    <property type="match status" value="1"/>
</dbReference>
<dbReference type="Gene3D" id="3.30.40.10">
    <property type="entry name" value="Zinc/RING finger domain, C3HC4 (zinc finger)"/>
    <property type="match status" value="1"/>
</dbReference>
<keyword evidence="2" id="KW-0863">Zinc-finger</keyword>
<evidence type="ECO:0000313" key="7">
    <source>
        <dbReference type="Proteomes" id="UP001162131"/>
    </source>
</evidence>
<sequence>MNSTGIVFMKSLTWSRDSHGLFDYESRNILKRNLKAYGPCEVLRKGNEVTLCTSMNGVSQHTAESLPLASLFQTETGLFYIKPVENEQLWLVVRSYKQPGLENGYQLSEGDVVKFGRVRFRVRSVKTSPSAEPEGIDEEALIIDSSLESENKTCRICLSDGSEHDNPMISPCKCSGSVKYIHLLCLVRWITSRLAIKADDNLHSYYWKSVDCEICKHAFPMTINYQGRINELFPIEKPAAPYLILEEISKERSSKSIHVIHLRSKDTVRLGRGHESEVRISDISVSRCHAIISYRNGSFYLEDNKSKFGTLIEVSEGYALDANSQIAMQVGRTVISFSIKGEGQNHTSELESLNMSLDETVADPDFEED</sequence>
<evidence type="ECO:0000256" key="3">
    <source>
        <dbReference type="ARBA" id="ARBA00022833"/>
    </source>
</evidence>
<dbReference type="PANTHER" id="PTHR46210:SF1">
    <property type="entry name" value="FHA DOMAIN-CONTAINING PROTEIN"/>
    <property type="match status" value="1"/>
</dbReference>
<dbReference type="PROSITE" id="PS50006">
    <property type="entry name" value="FHA_DOMAIN"/>
    <property type="match status" value="1"/>
</dbReference>
<protein>
    <submittedName>
        <fullName evidence="6">Uncharacterized protein</fullName>
    </submittedName>
</protein>
<name>A0AAU9I789_9CILI</name>
<keyword evidence="1" id="KW-0479">Metal-binding</keyword>
<dbReference type="SUPFAM" id="SSF49879">
    <property type="entry name" value="SMAD/FHA domain"/>
    <property type="match status" value="1"/>
</dbReference>
<dbReference type="SUPFAM" id="SSF57850">
    <property type="entry name" value="RING/U-box"/>
    <property type="match status" value="1"/>
</dbReference>
<dbReference type="Gene3D" id="2.60.200.20">
    <property type="match status" value="1"/>
</dbReference>
<dbReference type="InterPro" id="IPR013083">
    <property type="entry name" value="Znf_RING/FYVE/PHD"/>
</dbReference>
<dbReference type="InterPro" id="IPR008984">
    <property type="entry name" value="SMAD_FHA_dom_sf"/>
</dbReference>
<accession>A0AAU9I789</accession>
<keyword evidence="3" id="KW-0862">Zinc</keyword>
<dbReference type="Pfam" id="PF00498">
    <property type="entry name" value="FHA"/>
    <property type="match status" value="1"/>
</dbReference>